<organism evidence="2 3">
    <name type="scientific">Dechloromonas hankyongensis</name>
    <dbReference type="NCBI Taxonomy" id="2908002"/>
    <lineage>
        <taxon>Bacteria</taxon>
        <taxon>Pseudomonadati</taxon>
        <taxon>Pseudomonadota</taxon>
        <taxon>Betaproteobacteria</taxon>
        <taxon>Rhodocyclales</taxon>
        <taxon>Azonexaceae</taxon>
        <taxon>Dechloromonas</taxon>
    </lineage>
</organism>
<gene>
    <name evidence="2" type="ORF">LZ012_11350</name>
</gene>
<proteinExistence type="predicted"/>
<evidence type="ECO:0000259" key="1">
    <source>
        <dbReference type="Pfam" id="PF05144"/>
    </source>
</evidence>
<dbReference type="Pfam" id="PF05144">
    <property type="entry name" value="Phage_CRI"/>
    <property type="match status" value="1"/>
</dbReference>
<comment type="caution">
    <text evidence="2">The sequence shown here is derived from an EMBL/GenBank/DDBJ whole genome shotgun (WGS) entry which is preliminary data.</text>
</comment>
<dbReference type="InterPro" id="IPR022686">
    <property type="entry name" value="G2P_N"/>
</dbReference>
<keyword evidence="3" id="KW-1185">Reference proteome</keyword>
<reference evidence="2" key="1">
    <citation type="submission" date="2022-01" db="EMBL/GenBank/DDBJ databases">
        <authorList>
            <person name="Jo J.-H."/>
            <person name="Im W.-T."/>
        </authorList>
    </citation>
    <scope>NUCLEOTIDE SEQUENCE</scope>
    <source>
        <strain evidence="2">XY25</strain>
    </source>
</reference>
<dbReference type="Proteomes" id="UP001165384">
    <property type="component" value="Unassembled WGS sequence"/>
</dbReference>
<dbReference type="NCBIfam" id="TIGR01629">
    <property type="entry name" value="rep_II_X"/>
    <property type="match status" value="1"/>
</dbReference>
<evidence type="ECO:0000313" key="3">
    <source>
        <dbReference type="Proteomes" id="UP001165384"/>
    </source>
</evidence>
<protein>
    <submittedName>
        <fullName evidence="2">Phage/plasmid replication protein, II/X family</fullName>
    </submittedName>
</protein>
<dbReference type="RefSeq" id="WP_275710848.1">
    <property type="nucleotide sequence ID" value="NZ_JAKLTN010000002.1"/>
</dbReference>
<accession>A0ABS9K323</accession>
<dbReference type="InterPro" id="IPR006516">
    <property type="entry name" value="G2P"/>
</dbReference>
<name>A0ABS9K323_9RHOO</name>
<dbReference type="EMBL" id="JAKLTN010000002">
    <property type="protein sequence ID" value="MCG2577588.1"/>
    <property type="molecule type" value="Genomic_DNA"/>
</dbReference>
<sequence>MAMPVQQTPYLIDWLTLRCPVAHLGPRLVERIRECFNTIHCVDGAGEIVWSKQSLDVDALRSDTPGLVWMVQSDGKHEYLAIGGSPASIEHGINVFGTCDIRHAASVLVQKAARALNAILPRPDLWQCRRIDITGNFVLPDFASCKQALRQLCLADGGRRKATNDKRGGDSVYWNPTSDLAKGKAYHKGPHLAHLARKGLINIGEDLIALADRIIRLEHTRGARWFRRLAEAGRHWYDLTLADLEGLFVEFFGRVVDGVEVKEMERHELVARIAQCSDITQGRAEAAFATYRNIRADGFEVTRDYMPKRTWYLHLKYLRAAGISDADLQQGNVVQFRPVRIVLAQPVMCWDDVRRAA</sequence>
<evidence type="ECO:0000313" key="2">
    <source>
        <dbReference type="EMBL" id="MCG2577588.1"/>
    </source>
</evidence>
<feature type="domain" description="Replication-associated protein G2P N-terminal" evidence="1">
    <location>
        <begin position="12"/>
        <end position="232"/>
    </location>
</feature>